<evidence type="ECO:0000256" key="4">
    <source>
        <dbReference type="ARBA" id="ARBA00022729"/>
    </source>
</evidence>
<dbReference type="GO" id="GO:0008237">
    <property type="term" value="F:metallopeptidase activity"/>
    <property type="evidence" value="ECO:0007669"/>
    <property type="project" value="UniProtKB-KW"/>
</dbReference>
<reference evidence="13" key="1">
    <citation type="submission" date="2021-03" db="EMBL/GenBank/DDBJ databases">
        <authorList>
            <person name="Kanchanasin P."/>
            <person name="Saeng-In P."/>
            <person name="Phongsopitanun W."/>
            <person name="Yuki M."/>
            <person name="Kudo T."/>
            <person name="Ohkuma M."/>
            <person name="Tanasupawat S."/>
        </authorList>
    </citation>
    <scope>NUCLEOTIDE SEQUENCE</scope>
    <source>
        <strain evidence="13">GKU 128</strain>
    </source>
</reference>
<dbReference type="AlphaFoldDB" id="A0A939PK93"/>
<dbReference type="PANTHER" id="PTHR47466:SF1">
    <property type="entry name" value="METALLOPROTEASE MEP1 (AFU_ORTHOLOGUE AFUA_1G07730)-RELATED"/>
    <property type="match status" value="1"/>
</dbReference>
<feature type="domain" description="DUF11" evidence="11">
    <location>
        <begin position="335"/>
        <end position="426"/>
    </location>
</feature>
<evidence type="ECO:0000256" key="10">
    <source>
        <dbReference type="SAM" id="SignalP"/>
    </source>
</evidence>
<keyword evidence="5" id="KW-0378">Hydrolase</keyword>
<sequence length="562" mass="57636">MHEKVSTVLLTCGALLGGVLVSAPVANAMAPQGPSCVARHAARADDPGDNDPDSPTPSDQAVYDAESEAGLAAKGGHADLAAGSVNVPVYVHVVTDGAKGELTKQDVADSMDRLNKAYAGSQAGAATAFTFTLKGFGTIDDAALASITAPDGEQANAQQRPTMTALRAEDSDAATLNIYVVPNVLDEHGKSGNIAGYATLPQWYRTSDTNDGVVMQTDFMLSTPANTGTLPHQVGHWLGLYHTFQGGCDAPGDEVDDTPYQADPTSGKCPEGLDSCPAPGEDPIHNFMNDAASGCRDRFTPGQAQRAADQWVAFRQRPELDKGKTDLFVIGKSGEATAGKHLAYTFTVDNGSTATATATGTVLQAGMPAQLSGLTVSGATGCTINDAKIMCPLGDLPAGDSRKVTVTGKIAARATGGIQASVAVADTSGNATGTRIVNIVTASTDLRATVTSTAPVRRKRVTYTATVTNTGPSDATGVVLTLTLPVQTTGTSRVAGCLVRGAQVRCNWPALAAGAHRKVTGTATVKPATKAKTAITVRATATSTTADPNLRNNTANNTSKVK</sequence>
<keyword evidence="7" id="KW-0482">Metalloprotease</keyword>
<dbReference type="SUPFAM" id="SSF55486">
    <property type="entry name" value="Metalloproteases ('zincins'), catalytic domain"/>
    <property type="match status" value="1"/>
</dbReference>
<dbReference type="InterPro" id="IPR024079">
    <property type="entry name" value="MetalloPept_cat_dom_sf"/>
</dbReference>
<accession>A0A939PK93</accession>
<keyword evidence="4 10" id="KW-0732">Signal</keyword>
<feature type="region of interest" description="Disordered" evidence="9">
    <location>
        <begin position="542"/>
        <end position="562"/>
    </location>
</feature>
<dbReference type="GO" id="GO:0006508">
    <property type="term" value="P:proteolysis"/>
    <property type="evidence" value="ECO:0007669"/>
    <property type="project" value="UniProtKB-KW"/>
</dbReference>
<keyword evidence="2" id="KW-0645">Protease</keyword>
<comment type="caution">
    <text evidence="13">The sequence shown here is derived from an EMBL/GenBank/DDBJ whole genome shotgun (WGS) entry which is preliminary data.</text>
</comment>
<dbReference type="GO" id="GO:0046872">
    <property type="term" value="F:metal ion binding"/>
    <property type="evidence" value="ECO:0007669"/>
    <property type="project" value="UniProtKB-KW"/>
</dbReference>
<feature type="signal peptide" evidence="10">
    <location>
        <begin position="1"/>
        <end position="28"/>
    </location>
</feature>
<evidence type="ECO:0000256" key="3">
    <source>
        <dbReference type="ARBA" id="ARBA00022723"/>
    </source>
</evidence>
<dbReference type="Proteomes" id="UP000669179">
    <property type="component" value="Unassembled WGS sequence"/>
</dbReference>
<feature type="region of interest" description="Disordered" evidence="9">
    <location>
        <begin position="38"/>
        <end position="61"/>
    </location>
</feature>
<dbReference type="InterPro" id="IPR013783">
    <property type="entry name" value="Ig-like_fold"/>
</dbReference>
<evidence type="ECO:0000256" key="8">
    <source>
        <dbReference type="ARBA" id="ARBA00023157"/>
    </source>
</evidence>
<gene>
    <name evidence="13" type="ORF">J4573_31425</name>
</gene>
<evidence type="ECO:0000313" key="13">
    <source>
        <dbReference type="EMBL" id="MBO2451638.1"/>
    </source>
</evidence>
<evidence type="ECO:0000313" key="14">
    <source>
        <dbReference type="Proteomes" id="UP000669179"/>
    </source>
</evidence>
<feature type="domain" description="DUF11" evidence="11">
    <location>
        <begin position="447"/>
        <end position="558"/>
    </location>
</feature>
<evidence type="ECO:0000259" key="11">
    <source>
        <dbReference type="Pfam" id="PF01345"/>
    </source>
</evidence>
<dbReference type="PANTHER" id="PTHR47466">
    <property type="match status" value="1"/>
</dbReference>
<dbReference type="InterPro" id="IPR008754">
    <property type="entry name" value="Peptidase_M43"/>
</dbReference>
<keyword evidence="14" id="KW-1185">Reference proteome</keyword>
<evidence type="ECO:0000256" key="7">
    <source>
        <dbReference type="ARBA" id="ARBA00023049"/>
    </source>
</evidence>
<name>A0A939PK93_9ACTN</name>
<proteinExistence type="inferred from homology"/>
<evidence type="ECO:0000256" key="6">
    <source>
        <dbReference type="ARBA" id="ARBA00022833"/>
    </source>
</evidence>
<dbReference type="GO" id="GO:0005975">
    <property type="term" value="P:carbohydrate metabolic process"/>
    <property type="evidence" value="ECO:0007669"/>
    <property type="project" value="UniProtKB-ARBA"/>
</dbReference>
<keyword evidence="8" id="KW-1015">Disulfide bond</keyword>
<dbReference type="Pfam" id="PF05572">
    <property type="entry name" value="Peptidase_M43"/>
    <property type="match status" value="1"/>
</dbReference>
<organism evidence="13 14">
    <name type="scientific">Actinomadura barringtoniae</name>
    <dbReference type="NCBI Taxonomy" id="1427535"/>
    <lineage>
        <taxon>Bacteria</taxon>
        <taxon>Bacillati</taxon>
        <taxon>Actinomycetota</taxon>
        <taxon>Actinomycetes</taxon>
        <taxon>Streptosporangiales</taxon>
        <taxon>Thermomonosporaceae</taxon>
        <taxon>Actinomadura</taxon>
    </lineage>
</organism>
<dbReference type="InterPro" id="IPR001434">
    <property type="entry name" value="OmcB-like_DUF11"/>
</dbReference>
<keyword evidence="6" id="KW-0862">Zinc</keyword>
<comment type="similarity">
    <text evidence="1">Belongs to the peptidase M43B family.</text>
</comment>
<evidence type="ECO:0000256" key="1">
    <source>
        <dbReference type="ARBA" id="ARBA00008721"/>
    </source>
</evidence>
<dbReference type="Gene3D" id="2.60.40.10">
    <property type="entry name" value="Immunoglobulins"/>
    <property type="match status" value="1"/>
</dbReference>
<evidence type="ECO:0000256" key="9">
    <source>
        <dbReference type="SAM" id="MobiDB-lite"/>
    </source>
</evidence>
<feature type="domain" description="Peptidase M43 pregnancy-associated plasma-A" evidence="12">
    <location>
        <begin position="176"/>
        <end position="307"/>
    </location>
</feature>
<dbReference type="Gene3D" id="3.40.390.10">
    <property type="entry name" value="Collagenase (Catalytic Domain)"/>
    <property type="match status" value="1"/>
</dbReference>
<keyword evidence="3" id="KW-0479">Metal-binding</keyword>
<protein>
    <submittedName>
        <fullName evidence="13">DUF11 domain-containing protein</fullName>
    </submittedName>
</protein>
<dbReference type="NCBIfam" id="TIGR01451">
    <property type="entry name" value="B_ant_repeat"/>
    <property type="match status" value="1"/>
</dbReference>
<dbReference type="InterPro" id="IPR047589">
    <property type="entry name" value="DUF11_rpt"/>
</dbReference>
<dbReference type="EMBL" id="JAGEOJ010000013">
    <property type="protein sequence ID" value="MBO2451638.1"/>
    <property type="molecule type" value="Genomic_DNA"/>
</dbReference>
<evidence type="ECO:0000256" key="2">
    <source>
        <dbReference type="ARBA" id="ARBA00022670"/>
    </source>
</evidence>
<dbReference type="RefSeq" id="WP_208259512.1">
    <property type="nucleotide sequence ID" value="NZ_JAGEOJ010000013.1"/>
</dbReference>
<evidence type="ECO:0000259" key="12">
    <source>
        <dbReference type="Pfam" id="PF05572"/>
    </source>
</evidence>
<dbReference type="Pfam" id="PF01345">
    <property type="entry name" value="DUF11"/>
    <property type="match status" value="2"/>
</dbReference>
<feature type="chain" id="PRO_5037429034" evidence="10">
    <location>
        <begin position="29"/>
        <end position="562"/>
    </location>
</feature>
<evidence type="ECO:0000256" key="5">
    <source>
        <dbReference type="ARBA" id="ARBA00022801"/>
    </source>
</evidence>